<organism evidence="1 2">
    <name type="scientific">Nocardioides cavernae</name>
    <dbReference type="NCBI Taxonomy" id="1921566"/>
    <lineage>
        <taxon>Bacteria</taxon>
        <taxon>Bacillati</taxon>
        <taxon>Actinomycetota</taxon>
        <taxon>Actinomycetes</taxon>
        <taxon>Propionibacteriales</taxon>
        <taxon>Nocardioidaceae</taxon>
        <taxon>Nocardioides</taxon>
    </lineage>
</organism>
<accession>A0A7Y9H0U0</accession>
<proteinExistence type="predicted"/>
<sequence>MPSDTPVSVDQRIVEAAARLPAHGGVTGWASLRWAGGSWFQGTGRGSELLPVTLALGSRHTLRPGHLLGVSQELVPPSELLRLRGVRLTSARWSVAYEMRKAATDEAAIVAFEMAAYDDLVSVEELAALTQSELWIRQGVQRVRDVLCMLEENSWSPMEPVMRLAWQLDAGAPRPRANHPVFDLSGRFVGTPDLFDPIAGVYGLYDGALHLAGEVRHADVVKEAAYRRLGLEGVTMMAGDLADRGAFVGRLRGAYARAEQRPAHQRRWLPGLPDWWVPTATVAQRRALSAHQRRRLLRYRSAA</sequence>
<evidence type="ECO:0000313" key="2">
    <source>
        <dbReference type="Proteomes" id="UP000549911"/>
    </source>
</evidence>
<reference evidence="1 2" key="2">
    <citation type="submission" date="2020-08" db="EMBL/GenBank/DDBJ databases">
        <title>The Agave Microbiome: Exploring the role of microbial communities in plant adaptations to desert environments.</title>
        <authorList>
            <person name="Partida-Martinez L.P."/>
        </authorList>
    </citation>
    <scope>NUCLEOTIDE SEQUENCE [LARGE SCALE GENOMIC DNA]</scope>
    <source>
        <strain evidence="1 2">AT2.17</strain>
    </source>
</reference>
<evidence type="ECO:0008006" key="3">
    <source>
        <dbReference type="Google" id="ProtNLM"/>
    </source>
</evidence>
<evidence type="ECO:0000313" key="1">
    <source>
        <dbReference type="EMBL" id="NYE35901.1"/>
    </source>
</evidence>
<dbReference type="EMBL" id="JACCBW010000001">
    <property type="protein sequence ID" value="NYE35901.1"/>
    <property type="molecule type" value="Genomic_DNA"/>
</dbReference>
<dbReference type="Proteomes" id="UP000549911">
    <property type="component" value="Unassembled WGS sequence"/>
</dbReference>
<gene>
    <name evidence="1" type="ORF">F4692_001005</name>
</gene>
<name>A0A7Y9H0U0_9ACTN</name>
<keyword evidence="2" id="KW-1185">Reference proteome</keyword>
<dbReference type="AlphaFoldDB" id="A0A7Y9H0U0"/>
<protein>
    <recommendedName>
        <fullName evidence="3">AbiEi antitoxin C-terminal domain-containing protein</fullName>
    </recommendedName>
</protein>
<reference evidence="1 2" key="1">
    <citation type="submission" date="2020-07" db="EMBL/GenBank/DDBJ databases">
        <authorList>
            <person name="Partida-Martinez L."/>
            <person name="Huntemann M."/>
            <person name="Clum A."/>
            <person name="Wang J."/>
            <person name="Palaniappan K."/>
            <person name="Ritter S."/>
            <person name="Chen I.-M."/>
            <person name="Stamatis D."/>
            <person name="Reddy T."/>
            <person name="O'Malley R."/>
            <person name="Daum C."/>
            <person name="Shapiro N."/>
            <person name="Ivanova N."/>
            <person name="Kyrpides N."/>
            <person name="Woyke T."/>
        </authorList>
    </citation>
    <scope>NUCLEOTIDE SEQUENCE [LARGE SCALE GENOMIC DNA]</scope>
    <source>
        <strain evidence="1 2">AT2.17</strain>
    </source>
</reference>
<comment type="caution">
    <text evidence="1">The sequence shown here is derived from an EMBL/GenBank/DDBJ whole genome shotgun (WGS) entry which is preliminary data.</text>
</comment>
<dbReference type="RefSeq" id="WP_179618501.1">
    <property type="nucleotide sequence ID" value="NZ_JACCBW010000001.1"/>
</dbReference>